<dbReference type="InterPro" id="IPR042095">
    <property type="entry name" value="SUMF_sf"/>
</dbReference>
<dbReference type="SUPFAM" id="SSF56436">
    <property type="entry name" value="C-type lectin-like"/>
    <property type="match status" value="1"/>
</dbReference>
<proteinExistence type="predicted"/>
<evidence type="ECO:0000259" key="1">
    <source>
        <dbReference type="Pfam" id="PF03781"/>
    </source>
</evidence>
<organism evidence="2 3">
    <name type="scientific">Autumnicola patrickiae</name>
    <dbReference type="NCBI Taxonomy" id="3075591"/>
    <lineage>
        <taxon>Bacteria</taxon>
        <taxon>Pseudomonadati</taxon>
        <taxon>Bacteroidota</taxon>
        <taxon>Flavobacteriia</taxon>
        <taxon>Flavobacteriales</taxon>
        <taxon>Flavobacteriaceae</taxon>
        <taxon>Autumnicola</taxon>
    </lineage>
</organism>
<keyword evidence="3" id="KW-1185">Reference proteome</keyword>
<dbReference type="Proteomes" id="UP001261624">
    <property type="component" value="Unassembled WGS sequence"/>
</dbReference>
<name>A0ABU3DYW5_9FLAO</name>
<dbReference type="PANTHER" id="PTHR23150:SF19">
    <property type="entry name" value="FORMYLGLYCINE-GENERATING ENZYME"/>
    <property type="match status" value="1"/>
</dbReference>
<dbReference type="RefSeq" id="WP_311681702.1">
    <property type="nucleotide sequence ID" value="NZ_JAVRHM010000003.1"/>
</dbReference>
<dbReference type="PANTHER" id="PTHR23150">
    <property type="entry name" value="SULFATASE MODIFYING FACTOR 1, 2"/>
    <property type="match status" value="1"/>
</dbReference>
<sequence length="371" mass="41893">MNKLQLSAFSLFLILNLGCRQSAENSEEKSPVSIILKEKPGDIEVPEGMVWIPGGQFMQGALENDPQALNHEKPAHQVILDGFFMSETEVTNADFRKFVDKTGYITIAEREIDWDEIKKQLPPGASKPHDSILQPGSLIFKKTPKSLANLYDHSQWWEWRIGANWKHPKGPGSSIAGKGNYPVVHITFEDAVAYCNWSGTTLPTEAQWEYAARGGFDDVLYFWGDDSDKLSEMANTWEGEFPTKNTREDGFEGLAPVKSFPPNKFGLYEMAGNVWEFTKDWYNINYYKTALDKGISKNPEGAKTPYNPQNPQMEQKIIKGGSFLCNASYCASYRISARMANSLDSSQEHLGFRVMATPEMMRERKNRKTGS</sequence>
<dbReference type="InterPro" id="IPR051043">
    <property type="entry name" value="Sulfatase_Mod_Factor_Kinase"/>
</dbReference>
<comment type="caution">
    <text evidence="2">The sequence shown here is derived from an EMBL/GenBank/DDBJ whole genome shotgun (WGS) entry which is preliminary data.</text>
</comment>
<dbReference type="InterPro" id="IPR005532">
    <property type="entry name" value="SUMF_dom"/>
</dbReference>
<evidence type="ECO:0000313" key="2">
    <source>
        <dbReference type="EMBL" id="MDT0688912.1"/>
    </source>
</evidence>
<dbReference type="Gene3D" id="3.90.1580.10">
    <property type="entry name" value="paralog of FGE (formylglycine-generating enzyme)"/>
    <property type="match status" value="1"/>
</dbReference>
<evidence type="ECO:0000313" key="3">
    <source>
        <dbReference type="Proteomes" id="UP001261624"/>
    </source>
</evidence>
<accession>A0ABU3DYW5</accession>
<dbReference type="InterPro" id="IPR016187">
    <property type="entry name" value="CTDL_fold"/>
</dbReference>
<dbReference type="EMBL" id="JAVRHM010000003">
    <property type="protein sequence ID" value="MDT0688912.1"/>
    <property type="molecule type" value="Genomic_DNA"/>
</dbReference>
<feature type="domain" description="Sulfatase-modifying factor enzyme-like" evidence="1">
    <location>
        <begin position="47"/>
        <end position="355"/>
    </location>
</feature>
<protein>
    <submittedName>
        <fullName evidence="2">Formylglycine-generating enzyme family protein</fullName>
    </submittedName>
</protein>
<reference evidence="2 3" key="1">
    <citation type="submission" date="2023-09" db="EMBL/GenBank/DDBJ databases">
        <authorList>
            <person name="Rey-Velasco X."/>
        </authorList>
    </citation>
    <scope>NUCLEOTIDE SEQUENCE [LARGE SCALE GENOMIC DNA]</scope>
    <source>
        <strain evidence="2 3">F188</strain>
    </source>
</reference>
<dbReference type="Pfam" id="PF03781">
    <property type="entry name" value="FGE-sulfatase"/>
    <property type="match status" value="1"/>
</dbReference>
<gene>
    <name evidence="2" type="ORF">RM549_03900</name>
</gene>